<dbReference type="RefSeq" id="WP_117381296.1">
    <property type="nucleotide sequence ID" value="NZ_QWDE01000001.1"/>
</dbReference>
<dbReference type="OrthoDB" id="6538282at2"/>
<comment type="caution">
    <text evidence="9">The sequence shown here is derived from an EMBL/GenBank/DDBJ whole genome shotgun (WGS) entry which is preliminary data.</text>
</comment>
<dbReference type="Gene3D" id="3.30.240.20">
    <property type="entry name" value="bsu07140 like domains"/>
    <property type="match status" value="1"/>
</dbReference>
<dbReference type="GO" id="GO:0005886">
    <property type="term" value="C:plasma membrane"/>
    <property type="evidence" value="ECO:0007669"/>
    <property type="project" value="UniProtKB-SubCell"/>
</dbReference>
<evidence type="ECO:0000256" key="3">
    <source>
        <dbReference type="ARBA" id="ARBA00022475"/>
    </source>
</evidence>
<comment type="similarity">
    <text evidence="2">Belongs to the UPF0702 family.</text>
</comment>
<feature type="transmembrane region" description="Helical" evidence="7">
    <location>
        <begin position="54"/>
        <end position="74"/>
    </location>
</feature>
<feature type="domain" description="YetF C-terminal" evidence="8">
    <location>
        <begin position="102"/>
        <end position="190"/>
    </location>
</feature>
<proteinExistence type="inferred from homology"/>
<dbReference type="AlphaFoldDB" id="A0A3E2NTS2"/>
<comment type="subcellular location">
    <subcellularLocation>
        <location evidence="1">Cell membrane</location>
        <topology evidence="1">Multi-pass membrane protein</topology>
    </subcellularLocation>
</comment>
<sequence>MKKEAIHFDDIYRILIGNAPPIFLLEVFLRTLVIYVTLLFAIRWLGKRMSGQLTIMELAVMLTLGAIICVPMQIPDRGLLQGIVLLICAVWLQRGVSYLGVKSTKIEDFTQGKLSMLIKNGVLELDELRINRISHNQLFSQLRQLNVFNLGELDRVYLEANGVYSIFKSDEPRPGLPILHVDDAEIVEKQQHAGNNENENKPLQACTNCGNVQPEQTVARCGVCGNDNWIKAIV</sequence>
<name>A0A3E2NTS2_9SPHI</name>
<evidence type="ECO:0000313" key="9">
    <source>
        <dbReference type="EMBL" id="RFZ84406.1"/>
    </source>
</evidence>
<evidence type="ECO:0000256" key="6">
    <source>
        <dbReference type="ARBA" id="ARBA00023136"/>
    </source>
</evidence>
<dbReference type="PANTHER" id="PTHR34582">
    <property type="entry name" value="UPF0702 TRANSMEMBRANE PROTEIN YCAP"/>
    <property type="match status" value="1"/>
</dbReference>
<feature type="transmembrane region" description="Helical" evidence="7">
    <location>
        <begin position="80"/>
        <end position="101"/>
    </location>
</feature>
<dbReference type="Proteomes" id="UP000260823">
    <property type="component" value="Unassembled WGS sequence"/>
</dbReference>
<dbReference type="InterPro" id="IPR007353">
    <property type="entry name" value="DUF421"/>
</dbReference>
<feature type="transmembrane region" description="Helical" evidence="7">
    <location>
        <begin position="22"/>
        <end position="42"/>
    </location>
</feature>
<evidence type="ECO:0000256" key="7">
    <source>
        <dbReference type="SAM" id="Phobius"/>
    </source>
</evidence>
<keyword evidence="5 7" id="KW-1133">Transmembrane helix</keyword>
<evidence type="ECO:0000313" key="10">
    <source>
        <dbReference type="Proteomes" id="UP000260823"/>
    </source>
</evidence>
<protein>
    <submittedName>
        <fullName evidence="9">DUF421 domain-containing protein</fullName>
    </submittedName>
</protein>
<evidence type="ECO:0000256" key="4">
    <source>
        <dbReference type="ARBA" id="ARBA00022692"/>
    </source>
</evidence>
<keyword evidence="4 7" id="KW-0812">Transmembrane</keyword>
<evidence type="ECO:0000259" key="8">
    <source>
        <dbReference type="Pfam" id="PF04239"/>
    </source>
</evidence>
<keyword evidence="10" id="KW-1185">Reference proteome</keyword>
<dbReference type="InterPro" id="IPR023090">
    <property type="entry name" value="UPF0702_alpha/beta_dom_sf"/>
</dbReference>
<keyword evidence="6 7" id="KW-0472">Membrane</keyword>
<dbReference type="PANTHER" id="PTHR34582:SF6">
    <property type="entry name" value="UPF0702 TRANSMEMBRANE PROTEIN YCAP"/>
    <property type="match status" value="1"/>
</dbReference>
<gene>
    <name evidence="9" type="ORF">DYU05_01925</name>
</gene>
<organism evidence="9 10">
    <name type="scientific">Mucilaginibacter terrenus</name>
    <dbReference type="NCBI Taxonomy" id="2482727"/>
    <lineage>
        <taxon>Bacteria</taxon>
        <taxon>Pseudomonadati</taxon>
        <taxon>Bacteroidota</taxon>
        <taxon>Sphingobacteriia</taxon>
        <taxon>Sphingobacteriales</taxon>
        <taxon>Sphingobacteriaceae</taxon>
        <taxon>Mucilaginibacter</taxon>
    </lineage>
</organism>
<evidence type="ECO:0000256" key="1">
    <source>
        <dbReference type="ARBA" id="ARBA00004651"/>
    </source>
</evidence>
<evidence type="ECO:0000256" key="5">
    <source>
        <dbReference type="ARBA" id="ARBA00022989"/>
    </source>
</evidence>
<dbReference type="Pfam" id="PF04239">
    <property type="entry name" value="DUF421"/>
    <property type="match status" value="1"/>
</dbReference>
<accession>A0A3E2NTS2</accession>
<evidence type="ECO:0000256" key="2">
    <source>
        <dbReference type="ARBA" id="ARBA00006448"/>
    </source>
</evidence>
<dbReference type="EMBL" id="QWDE01000001">
    <property type="protein sequence ID" value="RFZ84406.1"/>
    <property type="molecule type" value="Genomic_DNA"/>
</dbReference>
<reference evidence="9 10" key="1">
    <citation type="submission" date="2018-08" db="EMBL/GenBank/DDBJ databases">
        <title>Mucilaginibacter terrae sp. nov., isolated from manganese diggings.</title>
        <authorList>
            <person name="Huang Y."/>
            <person name="Zhou Z."/>
        </authorList>
    </citation>
    <scope>NUCLEOTIDE SEQUENCE [LARGE SCALE GENOMIC DNA]</scope>
    <source>
        <strain evidence="9 10">ZH6</strain>
    </source>
</reference>
<keyword evidence="3" id="KW-1003">Cell membrane</keyword>